<evidence type="ECO:0000313" key="1">
    <source>
        <dbReference type="EMBL" id="CAK5116502.1"/>
    </source>
</evidence>
<proteinExistence type="predicted"/>
<accession>A0ACB1B0J2</accession>
<sequence length="56" mass="6947">MLFFPTKLFKKFKSFFSYLKLFAFKYFHIISSDYAEGNDQLFKDSLESVWWEHKKH</sequence>
<reference evidence="1" key="1">
    <citation type="submission" date="2023-11" db="EMBL/GenBank/DDBJ databases">
        <authorList>
            <person name="Poullet M."/>
        </authorList>
    </citation>
    <scope>NUCLEOTIDE SEQUENCE</scope>
    <source>
        <strain evidence="1">E1834</strain>
    </source>
</reference>
<evidence type="ECO:0000313" key="2">
    <source>
        <dbReference type="Proteomes" id="UP001497535"/>
    </source>
</evidence>
<organism evidence="1 2">
    <name type="scientific">Meloidogyne enterolobii</name>
    <name type="common">Root-knot nematode worm</name>
    <name type="synonym">Meloidogyne mayaguensis</name>
    <dbReference type="NCBI Taxonomy" id="390850"/>
    <lineage>
        <taxon>Eukaryota</taxon>
        <taxon>Metazoa</taxon>
        <taxon>Ecdysozoa</taxon>
        <taxon>Nematoda</taxon>
        <taxon>Chromadorea</taxon>
        <taxon>Rhabditida</taxon>
        <taxon>Tylenchina</taxon>
        <taxon>Tylenchomorpha</taxon>
        <taxon>Tylenchoidea</taxon>
        <taxon>Meloidogynidae</taxon>
        <taxon>Meloidogyninae</taxon>
        <taxon>Meloidogyne</taxon>
    </lineage>
</organism>
<keyword evidence="2" id="KW-1185">Reference proteome</keyword>
<dbReference type="EMBL" id="CAVMJV010000157">
    <property type="protein sequence ID" value="CAK5116502.1"/>
    <property type="molecule type" value="Genomic_DNA"/>
</dbReference>
<protein>
    <submittedName>
        <fullName evidence="1">Uncharacterized protein</fullName>
    </submittedName>
</protein>
<name>A0ACB1B0J2_MELEN</name>
<dbReference type="Proteomes" id="UP001497535">
    <property type="component" value="Unassembled WGS sequence"/>
</dbReference>
<comment type="caution">
    <text evidence="1">The sequence shown here is derived from an EMBL/GenBank/DDBJ whole genome shotgun (WGS) entry which is preliminary data.</text>
</comment>
<gene>
    <name evidence="1" type="ORF">MENTE1834_LOCUS45829</name>
</gene>